<keyword evidence="2" id="KW-1185">Reference proteome</keyword>
<comment type="caution">
    <text evidence="1">The sequence shown here is derived from an EMBL/GenBank/DDBJ whole genome shotgun (WGS) entry which is preliminary data.</text>
</comment>
<organism evidence="1 2">
    <name type="scientific">Stylosanthes scabra</name>
    <dbReference type="NCBI Taxonomy" id="79078"/>
    <lineage>
        <taxon>Eukaryota</taxon>
        <taxon>Viridiplantae</taxon>
        <taxon>Streptophyta</taxon>
        <taxon>Embryophyta</taxon>
        <taxon>Tracheophyta</taxon>
        <taxon>Spermatophyta</taxon>
        <taxon>Magnoliopsida</taxon>
        <taxon>eudicotyledons</taxon>
        <taxon>Gunneridae</taxon>
        <taxon>Pentapetalae</taxon>
        <taxon>rosids</taxon>
        <taxon>fabids</taxon>
        <taxon>Fabales</taxon>
        <taxon>Fabaceae</taxon>
        <taxon>Papilionoideae</taxon>
        <taxon>50 kb inversion clade</taxon>
        <taxon>dalbergioids sensu lato</taxon>
        <taxon>Dalbergieae</taxon>
        <taxon>Pterocarpus clade</taxon>
        <taxon>Stylosanthes</taxon>
    </lineage>
</organism>
<dbReference type="Proteomes" id="UP001341840">
    <property type="component" value="Unassembled WGS sequence"/>
</dbReference>
<evidence type="ECO:0000313" key="1">
    <source>
        <dbReference type="EMBL" id="MED6133932.1"/>
    </source>
</evidence>
<gene>
    <name evidence="1" type="ORF">PIB30_032732</name>
</gene>
<accession>A0ABU6SC93</accession>
<evidence type="ECO:0000313" key="2">
    <source>
        <dbReference type="Proteomes" id="UP001341840"/>
    </source>
</evidence>
<reference evidence="1 2" key="1">
    <citation type="journal article" date="2023" name="Plants (Basel)">
        <title>Bridging the Gap: Combining Genomics and Transcriptomics Approaches to Understand Stylosanthes scabra, an Orphan Legume from the Brazilian Caatinga.</title>
        <authorList>
            <person name="Ferreira-Neto J.R.C."/>
            <person name="da Silva M.D."/>
            <person name="Binneck E."/>
            <person name="de Melo N.F."/>
            <person name="da Silva R.H."/>
            <person name="de Melo A.L.T.M."/>
            <person name="Pandolfi V."/>
            <person name="Bustamante F.O."/>
            <person name="Brasileiro-Vidal A.C."/>
            <person name="Benko-Iseppon A.M."/>
        </authorList>
    </citation>
    <scope>NUCLEOTIDE SEQUENCE [LARGE SCALE GENOMIC DNA]</scope>
    <source>
        <tissue evidence="1">Leaves</tissue>
    </source>
</reference>
<dbReference type="EMBL" id="JASCZI010060560">
    <property type="protein sequence ID" value="MED6133932.1"/>
    <property type="molecule type" value="Genomic_DNA"/>
</dbReference>
<name>A0ABU6SC93_9FABA</name>
<sequence length="101" mass="11129">MWDGICSKQHGGPTRHVTASFPLSASSLTLSSMLPVFRGHTPVQLGTCQSPQRERETGLFSSFFKKFQSQVPIAHRLIAHSTSTTCSQLCNLELPHCVTEE</sequence>
<proteinExistence type="predicted"/>
<protein>
    <submittedName>
        <fullName evidence="1">Uncharacterized protein</fullName>
    </submittedName>
</protein>